<comment type="caution">
    <text evidence="8">The sequence shown here is derived from an EMBL/GenBank/DDBJ whole genome shotgun (WGS) entry which is preliminary data.</text>
</comment>
<proteinExistence type="inferred from homology"/>
<reference evidence="9" key="1">
    <citation type="journal article" date="2019" name="Int. J. Syst. Evol. Microbiol.">
        <title>The Global Catalogue of Microorganisms (GCM) 10K type strain sequencing project: providing services to taxonomists for standard genome sequencing and annotation.</title>
        <authorList>
            <consortium name="The Broad Institute Genomics Platform"/>
            <consortium name="The Broad Institute Genome Sequencing Center for Infectious Disease"/>
            <person name="Wu L."/>
            <person name="Ma J."/>
        </authorList>
    </citation>
    <scope>NUCLEOTIDE SEQUENCE [LARGE SCALE GENOMIC DNA]</scope>
    <source>
        <strain evidence="9">JCM 13518</strain>
    </source>
</reference>
<dbReference type="Pfam" id="PF24986">
    <property type="entry name" value="PRC_RimM"/>
    <property type="match status" value="1"/>
</dbReference>
<evidence type="ECO:0000256" key="3">
    <source>
        <dbReference type="ARBA" id="ARBA00022552"/>
    </source>
</evidence>
<feature type="domain" description="Ribosome maturation factor RimM PRC barrel" evidence="7">
    <location>
        <begin position="99"/>
        <end position="165"/>
    </location>
</feature>
<comment type="subunit">
    <text evidence="5">Binds ribosomal protein uS19.</text>
</comment>
<evidence type="ECO:0000313" key="8">
    <source>
        <dbReference type="EMBL" id="GAA1732203.1"/>
    </source>
</evidence>
<evidence type="ECO:0000256" key="1">
    <source>
        <dbReference type="ARBA" id="ARBA00022490"/>
    </source>
</evidence>
<dbReference type="SUPFAM" id="SSF50346">
    <property type="entry name" value="PRC-barrel domain"/>
    <property type="match status" value="1"/>
</dbReference>
<evidence type="ECO:0000256" key="2">
    <source>
        <dbReference type="ARBA" id="ARBA00022517"/>
    </source>
</evidence>
<dbReference type="Pfam" id="PF01782">
    <property type="entry name" value="RimM"/>
    <property type="match status" value="1"/>
</dbReference>
<dbReference type="PANTHER" id="PTHR33692:SF1">
    <property type="entry name" value="RIBOSOME MATURATION FACTOR RIMM"/>
    <property type="match status" value="1"/>
</dbReference>
<evidence type="ECO:0000256" key="5">
    <source>
        <dbReference type="HAMAP-Rule" id="MF_00014"/>
    </source>
</evidence>
<name>A0ABP4VPR7_9ACTN</name>
<dbReference type="Gene3D" id="2.40.30.60">
    <property type="entry name" value="RimM"/>
    <property type="match status" value="1"/>
</dbReference>
<keyword evidence="4 5" id="KW-0143">Chaperone</keyword>
<protein>
    <recommendedName>
        <fullName evidence="5">Ribosome maturation factor RimM</fullName>
    </recommendedName>
</protein>
<dbReference type="InterPro" id="IPR002676">
    <property type="entry name" value="RimM_N"/>
</dbReference>
<dbReference type="SUPFAM" id="SSF50447">
    <property type="entry name" value="Translation proteins"/>
    <property type="match status" value="1"/>
</dbReference>
<sequence>MTVSVVVGRIGRAHGIRGELAVDVRTDEPERRFAPGSSVVASGGRTLTVATARQQGQKFVVRFTEVPDRNDAETLHGQVLEAVVDEGDVPDDDAFYDRQLVGLLARVGDADGPAVGTVVRVEHPPSQDLLVIDVRGTEVLVPFVTALVPEVDLEAGHLVVLDRPGLLDPGSAEVVPTDDAGSAR</sequence>
<gene>
    <name evidence="5 8" type="primary">rimM</name>
    <name evidence="8" type="ORF">GCM10009710_11100</name>
</gene>
<dbReference type="HAMAP" id="MF_00014">
    <property type="entry name" value="Ribosome_mat_RimM"/>
    <property type="match status" value="1"/>
</dbReference>
<evidence type="ECO:0000259" key="7">
    <source>
        <dbReference type="Pfam" id="PF24986"/>
    </source>
</evidence>
<comment type="similarity">
    <text evidence="5">Belongs to the RimM family.</text>
</comment>
<feature type="domain" description="RimM N-terminal" evidence="6">
    <location>
        <begin position="6"/>
        <end position="81"/>
    </location>
</feature>
<dbReference type="NCBIfam" id="TIGR02273">
    <property type="entry name" value="16S_RimM"/>
    <property type="match status" value="1"/>
</dbReference>
<organism evidence="8 9">
    <name type="scientific">Aeromicrobium alkaliterrae</name>
    <dbReference type="NCBI Taxonomy" id="302168"/>
    <lineage>
        <taxon>Bacteria</taxon>
        <taxon>Bacillati</taxon>
        <taxon>Actinomycetota</taxon>
        <taxon>Actinomycetes</taxon>
        <taxon>Propionibacteriales</taxon>
        <taxon>Nocardioidaceae</taxon>
        <taxon>Aeromicrobium</taxon>
    </lineage>
</organism>
<dbReference type="InterPro" id="IPR011033">
    <property type="entry name" value="PRC_barrel-like_sf"/>
</dbReference>
<keyword evidence="9" id="KW-1185">Reference proteome</keyword>
<dbReference type="Gene3D" id="2.30.30.240">
    <property type="entry name" value="PRC-barrel domain"/>
    <property type="match status" value="1"/>
</dbReference>
<keyword evidence="3 5" id="KW-0698">rRNA processing</keyword>
<accession>A0ABP4VPR7</accession>
<dbReference type="Proteomes" id="UP001501057">
    <property type="component" value="Unassembled WGS sequence"/>
</dbReference>
<evidence type="ECO:0000313" key="9">
    <source>
        <dbReference type="Proteomes" id="UP001501057"/>
    </source>
</evidence>
<dbReference type="PANTHER" id="PTHR33692">
    <property type="entry name" value="RIBOSOME MATURATION FACTOR RIMM"/>
    <property type="match status" value="1"/>
</dbReference>
<keyword evidence="2 5" id="KW-0690">Ribosome biogenesis</keyword>
<dbReference type="RefSeq" id="WP_344198599.1">
    <property type="nucleotide sequence ID" value="NZ_BAAAME010000002.1"/>
</dbReference>
<evidence type="ECO:0000256" key="4">
    <source>
        <dbReference type="ARBA" id="ARBA00023186"/>
    </source>
</evidence>
<comment type="subcellular location">
    <subcellularLocation>
        <location evidence="5">Cytoplasm</location>
    </subcellularLocation>
</comment>
<evidence type="ECO:0000259" key="6">
    <source>
        <dbReference type="Pfam" id="PF01782"/>
    </source>
</evidence>
<dbReference type="InterPro" id="IPR036976">
    <property type="entry name" value="RimM_N_sf"/>
</dbReference>
<dbReference type="InterPro" id="IPR056792">
    <property type="entry name" value="PRC_RimM"/>
</dbReference>
<dbReference type="InterPro" id="IPR009000">
    <property type="entry name" value="Transl_B-barrel_sf"/>
</dbReference>
<keyword evidence="1 5" id="KW-0963">Cytoplasm</keyword>
<comment type="function">
    <text evidence="5">An accessory protein needed during the final step in the assembly of 30S ribosomal subunit, possibly for assembly of the head region. Essential for efficient processing of 16S rRNA. May be needed both before and after RbfA during the maturation of 16S rRNA. It has affinity for free ribosomal 30S subunits but not for 70S ribosomes.</text>
</comment>
<dbReference type="EMBL" id="BAAAME010000002">
    <property type="protein sequence ID" value="GAA1732203.1"/>
    <property type="molecule type" value="Genomic_DNA"/>
</dbReference>
<comment type="domain">
    <text evidence="5">The PRC barrel domain binds ribosomal protein uS19.</text>
</comment>
<dbReference type="InterPro" id="IPR011961">
    <property type="entry name" value="RimM"/>
</dbReference>